<protein>
    <submittedName>
        <fullName evidence="2">Uncharacterized protein</fullName>
    </submittedName>
</protein>
<dbReference type="Proteomes" id="UP000266723">
    <property type="component" value="Unassembled WGS sequence"/>
</dbReference>
<comment type="caution">
    <text evidence="2">The sequence shown here is derived from an EMBL/GenBank/DDBJ whole genome shotgun (WGS) entry which is preliminary data.</text>
</comment>
<dbReference type="EMBL" id="QGKV02000759">
    <property type="protein sequence ID" value="KAF3562611.1"/>
    <property type="molecule type" value="Genomic_DNA"/>
</dbReference>
<evidence type="ECO:0000313" key="2">
    <source>
        <dbReference type="EMBL" id="KAF3562611.1"/>
    </source>
</evidence>
<feature type="region of interest" description="Disordered" evidence="1">
    <location>
        <begin position="1"/>
        <end position="47"/>
    </location>
</feature>
<gene>
    <name evidence="2" type="ORF">DY000_02013104</name>
</gene>
<evidence type="ECO:0000313" key="3">
    <source>
        <dbReference type="Proteomes" id="UP000266723"/>
    </source>
</evidence>
<keyword evidence="3" id="KW-1185">Reference proteome</keyword>
<sequence length="65" mass="7489">MFSEFELPLGFEDCRTGQPRKPRAGRSDASLNASWNELERDASDREREQAASYRVASWLIGEREL</sequence>
<accession>A0ABQ7CRX8</accession>
<evidence type="ECO:0000256" key="1">
    <source>
        <dbReference type="SAM" id="MobiDB-lite"/>
    </source>
</evidence>
<organism evidence="2 3">
    <name type="scientific">Brassica cretica</name>
    <name type="common">Mustard</name>
    <dbReference type="NCBI Taxonomy" id="69181"/>
    <lineage>
        <taxon>Eukaryota</taxon>
        <taxon>Viridiplantae</taxon>
        <taxon>Streptophyta</taxon>
        <taxon>Embryophyta</taxon>
        <taxon>Tracheophyta</taxon>
        <taxon>Spermatophyta</taxon>
        <taxon>Magnoliopsida</taxon>
        <taxon>eudicotyledons</taxon>
        <taxon>Gunneridae</taxon>
        <taxon>Pentapetalae</taxon>
        <taxon>rosids</taxon>
        <taxon>malvids</taxon>
        <taxon>Brassicales</taxon>
        <taxon>Brassicaceae</taxon>
        <taxon>Brassiceae</taxon>
        <taxon>Brassica</taxon>
    </lineage>
</organism>
<feature type="compositionally biased region" description="Basic and acidic residues" evidence="1">
    <location>
        <begin position="37"/>
        <end position="47"/>
    </location>
</feature>
<name>A0ABQ7CRX8_BRACR</name>
<proteinExistence type="predicted"/>
<reference evidence="2 3" key="1">
    <citation type="journal article" date="2020" name="BMC Genomics">
        <title>Intraspecific diversification of the crop wild relative Brassica cretica Lam. using demographic model selection.</title>
        <authorList>
            <person name="Kioukis A."/>
            <person name="Michalopoulou V.A."/>
            <person name="Briers L."/>
            <person name="Pirintsos S."/>
            <person name="Studholme D.J."/>
            <person name="Pavlidis P."/>
            <person name="Sarris P.F."/>
        </authorList>
    </citation>
    <scope>NUCLEOTIDE SEQUENCE [LARGE SCALE GENOMIC DNA]</scope>
    <source>
        <strain evidence="3">cv. PFS-1207/04</strain>
    </source>
</reference>